<organism evidence="2 3">
    <name type="scientific">Noviherbaspirillum cavernae</name>
    <dbReference type="NCBI Taxonomy" id="2320862"/>
    <lineage>
        <taxon>Bacteria</taxon>
        <taxon>Pseudomonadati</taxon>
        <taxon>Pseudomonadota</taxon>
        <taxon>Betaproteobacteria</taxon>
        <taxon>Burkholderiales</taxon>
        <taxon>Oxalobacteraceae</taxon>
        <taxon>Noviherbaspirillum</taxon>
    </lineage>
</organism>
<evidence type="ECO:0000313" key="3">
    <source>
        <dbReference type="Proteomes" id="UP000285190"/>
    </source>
</evidence>
<keyword evidence="1" id="KW-0812">Transmembrane</keyword>
<name>A0A418X3U1_9BURK</name>
<keyword evidence="1" id="KW-0472">Membrane</keyword>
<evidence type="ECO:0000256" key="1">
    <source>
        <dbReference type="SAM" id="Phobius"/>
    </source>
</evidence>
<evidence type="ECO:0000313" key="2">
    <source>
        <dbReference type="EMBL" id="RJG07132.1"/>
    </source>
</evidence>
<keyword evidence="3" id="KW-1185">Reference proteome</keyword>
<protein>
    <submittedName>
        <fullName evidence="2">Uncharacterized protein</fullName>
    </submittedName>
</protein>
<dbReference type="AlphaFoldDB" id="A0A418X3U1"/>
<gene>
    <name evidence="2" type="ORF">D3870_14980</name>
</gene>
<keyword evidence="1" id="KW-1133">Transmembrane helix</keyword>
<feature type="transmembrane region" description="Helical" evidence="1">
    <location>
        <begin position="33"/>
        <end position="53"/>
    </location>
</feature>
<sequence>MLGIVLTFPFLLLAWPGGMIVVAITGTEGAYLVGAGITIFLQVLALIFLVQLLRSKATS</sequence>
<accession>A0A418X3U1</accession>
<comment type="caution">
    <text evidence="2">The sequence shown here is derived from an EMBL/GenBank/DDBJ whole genome shotgun (WGS) entry which is preliminary data.</text>
</comment>
<proteinExistence type="predicted"/>
<dbReference type="Proteomes" id="UP000285190">
    <property type="component" value="Unassembled WGS sequence"/>
</dbReference>
<dbReference type="EMBL" id="QYUN01000002">
    <property type="protein sequence ID" value="RJG07132.1"/>
    <property type="molecule type" value="Genomic_DNA"/>
</dbReference>
<reference evidence="2 3" key="1">
    <citation type="submission" date="2018-09" db="EMBL/GenBank/DDBJ databases">
        <authorList>
            <person name="Zhu H."/>
        </authorList>
    </citation>
    <scope>NUCLEOTIDE SEQUENCE [LARGE SCALE GENOMIC DNA]</scope>
    <source>
        <strain evidence="2 3">K2R10-39</strain>
    </source>
</reference>